<dbReference type="EC" id="3.6.1.55" evidence="11"/>
<dbReference type="GO" id="GO:0046872">
    <property type="term" value="F:metal ion binding"/>
    <property type="evidence" value="ECO:0007669"/>
    <property type="project" value="UniProtKB-KW"/>
</dbReference>
<dbReference type="EMBL" id="CP046452">
    <property type="protein sequence ID" value="QGU01749.1"/>
    <property type="molecule type" value="Genomic_DNA"/>
</dbReference>
<evidence type="ECO:0000256" key="11">
    <source>
        <dbReference type="ARBA" id="ARBA00038905"/>
    </source>
</evidence>
<dbReference type="Pfam" id="PF00293">
    <property type="entry name" value="NUDIX"/>
    <property type="match status" value="1"/>
</dbReference>
<keyword evidence="8" id="KW-0460">Magnesium</keyword>
<dbReference type="PROSITE" id="PS51462">
    <property type="entry name" value="NUDIX"/>
    <property type="match status" value="1"/>
</dbReference>
<dbReference type="PRINTS" id="PR00502">
    <property type="entry name" value="NUDIXFAMILY"/>
</dbReference>
<evidence type="ECO:0000256" key="3">
    <source>
        <dbReference type="ARBA" id="ARBA00022457"/>
    </source>
</evidence>
<dbReference type="SUPFAM" id="SSF55811">
    <property type="entry name" value="Nudix"/>
    <property type="match status" value="1"/>
</dbReference>
<evidence type="ECO:0000256" key="8">
    <source>
        <dbReference type="ARBA" id="ARBA00022842"/>
    </source>
</evidence>
<dbReference type="Proteomes" id="UP000427071">
    <property type="component" value="Chromosome"/>
</dbReference>
<reference evidence="14" key="1">
    <citation type="submission" date="2019-11" db="EMBL/GenBank/DDBJ databases">
        <title>Complete genome sequence of Corynebacterium kalinowskii 1959, a novel Corynebacterium species isolated from soil of a small paddock in Vilsendorf, Germany.</title>
        <authorList>
            <person name="Schaffert L."/>
            <person name="Ruwe M."/>
            <person name="Milse J."/>
            <person name="Hanuschka K."/>
            <person name="Ortseifen V."/>
            <person name="Droste J."/>
            <person name="Brandt D."/>
            <person name="Schlueter L."/>
            <person name="Kutter Y."/>
            <person name="Vinke S."/>
            <person name="Viehoefer P."/>
            <person name="Jacob L."/>
            <person name="Luebke N.-C."/>
            <person name="Schulte-Berndt E."/>
            <person name="Hain C."/>
            <person name="Linder M."/>
            <person name="Schmidt P."/>
            <person name="Wollenschlaeger L."/>
            <person name="Luttermann T."/>
            <person name="Thieme E."/>
            <person name="Hassa J."/>
            <person name="Haak M."/>
            <person name="Wittchen M."/>
            <person name="Mentz A."/>
            <person name="Persicke M."/>
            <person name="Busche T."/>
            <person name="Ruckert C."/>
        </authorList>
    </citation>
    <scope>NUCLEOTIDE SEQUENCE [LARGE SCALE GENOMIC DNA]</scope>
    <source>
        <strain evidence="14">1959</strain>
    </source>
</reference>
<dbReference type="InterPro" id="IPR000086">
    <property type="entry name" value="NUDIX_hydrolase_dom"/>
</dbReference>
<keyword evidence="14" id="KW-1185">Reference proteome</keyword>
<dbReference type="RefSeq" id="WP_156192122.1">
    <property type="nucleotide sequence ID" value="NZ_CP046452.1"/>
</dbReference>
<dbReference type="GO" id="GO:0044716">
    <property type="term" value="F:8-oxo-GDP phosphatase activity"/>
    <property type="evidence" value="ECO:0007669"/>
    <property type="project" value="TreeGrafter"/>
</dbReference>
<dbReference type="GO" id="GO:0008413">
    <property type="term" value="F:8-oxo-7,8-dihydroguanosine triphosphate pyrophosphatase activity"/>
    <property type="evidence" value="ECO:0007669"/>
    <property type="project" value="TreeGrafter"/>
</dbReference>
<proteinExistence type="inferred from homology"/>
<evidence type="ECO:0000313" key="14">
    <source>
        <dbReference type="Proteomes" id="UP000427071"/>
    </source>
</evidence>
<dbReference type="PANTHER" id="PTHR47707:SF1">
    <property type="entry name" value="NUDIX HYDROLASE FAMILY PROTEIN"/>
    <property type="match status" value="1"/>
</dbReference>
<dbReference type="InterPro" id="IPR047127">
    <property type="entry name" value="MutT-like"/>
</dbReference>
<dbReference type="PANTHER" id="PTHR47707">
    <property type="entry name" value="8-OXO-DGTP DIPHOSPHATASE"/>
    <property type="match status" value="1"/>
</dbReference>
<keyword evidence="6" id="KW-0227">DNA damage</keyword>
<evidence type="ECO:0000256" key="10">
    <source>
        <dbReference type="ARBA" id="ARBA00035861"/>
    </source>
</evidence>
<evidence type="ECO:0000313" key="13">
    <source>
        <dbReference type="EMBL" id="QGU01749.1"/>
    </source>
</evidence>
<evidence type="ECO:0000256" key="2">
    <source>
        <dbReference type="ARBA" id="ARBA00005582"/>
    </source>
</evidence>
<dbReference type="InterPro" id="IPR020476">
    <property type="entry name" value="Nudix_hydrolase"/>
</dbReference>
<comment type="catalytic activity">
    <reaction evidence="10">
        <text>8-oxo-dGTP + H2O = 8-oxo-dGMP + diphosphate + H(+)</text>
        <dbReference type="Rhea" id="RHEA:31575"/>
        <dbReference type="ChEBI" id="CHEBI:15377"/>
        <dbReference type="ChEBI" id="CHEBI:15378"/>
        <dbReference type="ChEBI" id="CHEBI:33019"/>
        <dbReference type="ChEBI" id="CHEBI:63224"/>
        <dbReference type="ChEBI" id="CHEBI:77896"/>
        <dbReference type="EC" id="3.6.1.55"/>
    </reaction>
</comment>
<evidence type="ECO:0000259" key="12">
    <source>
        <dbReference type="PROSITE" id="PS51462"/>
    </source>
</evidence>
<dbReference type="AlphaFoldDB" id="A0A6B8VFE2"/>
<evidence type="ECO:0000256" key="5">
    <source>
        <dbReference type="ARBA" id="ARBA00022723"/>
    </source>
</evidence>
<dbReference type="GO" id="GO:0044715">
    <property type="term" value="F:8-oxo-dGDP phosphatase activity"/>
    <property type="evidence" value="ECO:0007669"/>
    <property type="project" value="TreeGrafter"/>
</dbReference>
<dbReference type="InterPro" id="IPR015797">
    <property type="entry name" value="NUDIX_hydrolase-like_dom_sf"/>
</dbReference>
<dbReference type="KEGG" id="ckw:CKALI_04350"/>
<protein>
    <recommendedName>
        <fullName evidence="11">8-oxo-dGTP diphosphatase</fullName>
        <ecNumber evidence="11">3.6.1.55</ecNumber>
    </recommendedName>
</protein>
<sequence length="130" mass="14524">MKKRIEVTGAVIVRDGKVLCARRGEGKSLAGYWEFPGGKIEPGETPEESLARELKEELLCDAEVGSHITTTEHEYDFAIIVLSTYYCTLVKGEPVLTEHAEIRWLTGTEMLELEWAPADVPAVELIAKEY</sequence>
<comment type="similarity">
    <text evidence="2">Belongs to the Nudix hydrolase family.</text>
</comment>
<dbReference type="GO" id="GO:0006281">
    <property type="term" value="P:DNA repair"/>
    <property type="evidence" value="ECO:0007669"/>
    <property type="project" value="UniProtKB-KW"/>
</dbReference>
<dbReference type="CDD" id="cd03425">
    <property type="entry name" value="NUDIX_MutT_NudA_like"/>
    <property type="match status" value="1"/>
</dbReference>
<evidence type="ECO:0000256" key="1">
    <source>
        <dbReference type="ARBA" id="ARBA00001946"/>
    </source>
</evidence>
<evidence type="ECO:0000256" key="9">
    <source>
        <dbReference type="ARBA" id="ARBA00023204"/>
    </source>
</evidence>
<evidence type="ECO:0000256" key="6">
    <source>
        <dbReference type="ARBA" id="ARBA00022763"/>
    </source>
</evidence>
<feature type="domain" description="Nudix hydrolase" evidence="12">
    <location>
        <begin position="3"/>
        <end position="127"/>
    </location>
</feature>
<keyword evidence="3" id="KW-0515">Mutator protein</keyword>
<keyword evidence="5" id="KW-0479">Metal-binding</keyword>
<evidence type="ECO:0000256" key="7">
    <source>
        <dbReference type="ARBA" id="ARBA00022801"/>
    </source>
</evidence>
<gene>
    <name evidence="13" type="primary">nudG</name>
    <name evidence="13" type="ORF">CKALI_04350</name>
</gene>
<comment type="cofactor">
    <cofactor evidence="1">
        <name>Mg(2+)</name>
        <dbReference type="ChEBI" id="CHEBI:18420"/>
    </cofactor>
</comment>
<name>A0A6B8VFE2_9CORY</name>
<dbReference type="GO" id="GO:0035539">
    <property type="term" value="F:8-oxo-7,8-dihydrodeoxyguanosine triphosphate pyrophosphatase activity"/>
    <property type="evidence" value="ECO:0007669"/>
    <property type="project" value="UniProtKB-EC"/>
</dbReference>
<accession>A0A6B8VFE2</accession>
<keyword evidence="9" id="KW-0234">DNA repair</keyword>
<keyword evidence="4" id="KW-0235">DNA replication</keyword>
<evidence type="ECO:0000256" key="4">
    <source>
        <dbReference type="ARBA" id="ARBA00022705"/>
    </source>
</evidence>
<organism evidence="13 14">
    <name type="scientific">Corynebacterium kalinowskii</name>
    <dbReference type="NCBI Taxonomy" id="2675216"/>
    <lineage>
        <taxon>Bacteria</taxon>
        <taxon>Bacillati</taxon>
        <taxon>Actinomycetota</taxon>
        <taxon>Actinomycetes</taxon>
        <taxon>Mycobacteriales</taxon>
        <taxon>Corynebacteriaceae</taxon>
        <taxon>Corynebacterium</taxon>
    </lineage>
</organism>
<dbReference type="GO" id="GO:0006260">
    <property type="term" value="P:DNA replication"/>
    <property type="evidence" value="ECO:0007669"/>
    <property type="project" value="UniProtKB-KW"/>
</dbReference>
<keyword evidence="7 13" id="KW-0378">Hydrolase</keyword>
<dbReference type="Gene3D" id="3.90.79.10">
    <property type="entry name" value="Nucleoside Triphosphate Pyrophosphohydrolase"/>
    <property type="match status" value="1"/>
</dbReference>